<evidence type="ECO:0000313" key="3">
    <source>
        <dbReference type="Proteomes" id="UP001243846"/>
    </source>
</evidence>
<accession>A0ABT8D2F4</accession>
<feature type="region of interest" description="Disordered" evidence="1">
    <location>
        <begin position="1"/>
        <end position="45"/>
    </location>
</feature>
<comment type="caution">
    <text evidence="2">The sequence shown here is derived from an EMBL/GenBank/DDBJ whole genome shotgun (WGS) entry which is preliminary data.</text>
</comment>
<proteinExistence type="predicted"/>
<protein>
    <submittedName>
        <fullName evidence="2">Uncharacterized protein</fullName>
    </submittedName>
</protein>
<feature type="compositionally biased region" description="Basic and acidic residues" evidence="1">
    <location>
        <begin position="8"/>
        <end position="23"/>
    </location>
</feature>
<name>A0ABT8D2F4_9RHOB</name>
<evidence type="ECO:0000256" key="1">
    <source>
        <dbReference type="SAM" id="MobiDB-lite"/>
    </source>
</evidence>
<gene>
    <name evidence="2" type="ORF">QWZ10_02525</name>
</gene>
<organism evidence="2 3">
    <name type="scientific">Paracoccus cavernae</name>
    <dbReference type="NCBI Taxonomy" id="1571207"/>
    <lineage>
        <taxon>Bacteria</taxon>
        <taxon>Pseudomonadati</taxon>
        <taxon>Pseudomonadota</taxon>
        <taxon>Alphaproteobacteria</taxon>
        <taxon>Rhodobacterales</taxon>
        <taxon>Paracoccaceae</taxon>
        <taxon>Paracoccus</taxon>
    </lineage>
</organism>
<keyword evidence="3" id="KW-1185">Reference proteome</keyword>
<reference evidence="3" key="1">
    <citation type="journal article" date="2019" name="Int. J. Syst. Evol. Microbiol.">
        <title>The Global Catalogue of Microorganisms (GCM) 10K type strain sequencing project: providing services to taxonomists for standard genome sequencing and annotation.</title>
        <authorList>
            <consortium name="The Broad Institute Genomics Platform"/>
            <consortium name="The Broad Institute Genome Sequencing Center for Infectious Disease"/>
            <person name="Wu L."/>
            <person name="Ma J."/>
        </authorList>
    </citation>
    <scope>NUCLEOTIDE SEQUENCE [LARGE SCALE GENOMIC DNA]</scope>
    <source>
        <strain evidence="3">CECT 8482</strain>
    </source>
</reference>
<dbReference type="EMBL" id="JAUFRC010000001">
    <property type="protein sequence ID" value="MDN3710974.1"/>
    <property type="molecule type" value="Genomic_DNA"/>
</dbReference>
<dbReference type="Proteomes" id="UP001243846">
    <property type="component" value="Unassembled WGS sequence"/>
</dbReference>
<sequence>MRQIGGRPAREHVEPAPDIKRYQPVDGDESSSAERKAATGAKPGA</sequence>
<evidence type="ECO:0000313" key="2">
    <source>
        <dbReference type="EMBL" id="MDN3710974.1"/>
    </source>
</evidence>